<dbReference type="EMBL" id="BAABGP010000007">
    <property type="protein sequence ID" value="GAA4481293.1"/>
    <property type="molecule type" value="Genomic_DNA"/>
</dbReference>
<feature type="transmembrane region" description="Helical" evidence="1">
    <location>
        <begin position="7"/>
        <end position="27"/>
    </location>
</feature>
<evidence type="ECO:0000313" key="2">
    <source>
        <dbReference type="EMBL" id="GAA4481293.1"/>
    </source>
</evidence>
<sequence length="81" mass="8844">MRVWYDAFAPLFTALVLAVITVGLWSVDANLATDRELYVVVRPLTHTLSSAALALALSSASIAFLIAGKRTINLMIVRRAR</sequence>
<feature type="transmembrane region" description="Helical" evidence="1">
    <location>
        <begin position="47"/>
        <end position="68"/>
    </location>
</feature>
<evidence type="ECO:0000256" key="1">
    <source>
        <dbReference type="SAM" id="Phobius"/>
    </source>
</evidence>
<name>A0ABP8P3H1_9MICO</name>
<protein>
    <submittedName>
        <fullName evidence="2">Uncharacterized protein</fullName>
    </submittedName>
</protein>
<gene>
    <name evidence="2" type="ORF">GCM10023171_09530</name>
</gene>
<comment type="caution">
    <text evidence="2">The sequence shown here is derived from an EMBL/GenBank/DDBJ whole genome shotgun (WGS) entry which is preliminary data.</text>
</comment>
<keyword evidence="1" id="KW-0472">Membrane</keyword>
<organism evidence="2 3">
    <name type="scientific">Microbacterium panaciterrae</name>
    <dbReference type="NCBI Taxonomy" id="985759"/>
    <lineage>
        <taxon>Bacteria</taxon>
        <taxon>Bacillati</taxon>
        <taxon>Actinomycetota</taxon>
        <taxon>Actinomycetes</taxon>
        <taxon>Micrococcales</taxon>
        <taxon>Microbacteriaceae</taxon>
        <taxon>Microbacterium</taxon>
    </lineage>
</organism>
<accession>A0ABP8P3H1</accession>
<keyword evidence="1" id="KW-1133">Transmembrane helix</keyword>
<dbReference type="RefSeq" id="WP_345184898.1">
    <property type="nucleotide sequence ID" value="NZ_BAABGP010000007.1"/>
</dbReference>
<dbReference type="Proteomes" id="UP001500731">
    <property type="component" value="Unassembled WGS sequence"/>
</dbReference>
<evidence type="ECO:0000313" key="3">
    <source>
        <dbReference type="Proteomes" id="UP001500731"/>
    </source>
</evidence>
<keyword evidence="1" id="KW-0812">Transmembrane</keyword>
<reference evidence="3" key="1">
    <citation type="journal article" date="2019" name="Int. J. Syst. Evol. Microbiol.">
        <title>The Global Catalogue of Microorganisms (GCM) 10K type strain sequencing project: providing services to taxonomists for standard genome sequencing and annotation.</title>
        <authorList>
            <consortium name="The Broad Institute Genomics Platform"/>
            <consortium name="The Broad Institute Genome Sequencing Center for Infectious Disease"/>
            <person name="Wu L."/>
            <person name="Ma J."/>
        </authorList>
    </citation>
    <scope>NUCLEOTIDE SEQUENCE [LARGE SCALE GENOMIC DNA]</scope>
    <source>
        <strain evidence="3">JCM 17839</strain>
    </source>
</reference>
<keyword evidence="3" id="KW-1185">Reference proteome</keyword>
<proteinExistence type="predicted"/>